<proteinExistence type="predicted"/>
<gene>
    <name evidence="1" type="ORF">CCAP1982_LOCUS12712</name>
</gene>
<dbReference type="EMBL" id="CAJHJT010000034">
    <property type="protein sequence ID" value="CAD7004292.1"/>
    <property type="molecule type" value="Genomic_DNA"/>
</dbReference>
<accession>A0A811UYF7</accession>
<evidence type="ECO:0000313" key="2">
    <source>
        <dbReference type="Proteomes" id="UP000606786"/>
    </source>
</evidence>
<protein>
    <submittedName>
        <fullName evidence="1">(Mediterranean fruit fly) hypothetical protein</fullName>
    </submittedName>
</protein>
<reference evidence="1" key="1">
    <citation type="submission" date="2020-11" db="EMBL/GenBank/DDBJ databases">
        <authorList>
            <person name="Whitehead M."/>
        </authorList>
    </citation>
    <scope>NUCLEOTIDE SEQUENCE</scope>
    <source>
        <strain evidence="1">EGII</strain>
    </source>
</reference>
<organism evidence="1 2">
    <name type="scientific">Ceratitis capitata</name>
    <name type="common">Mediterranean fruit fly</name>
    <name type="synonym">Tephritis capitata</name>
    <dbReference type="NCBI Taxonomy" id="7213"/>
    <lineage>
        <taxon>Eukaryota</taxon>
        <taxon>Metazoa</taxon>
        <taxon>Ecdysozoa</taxon>
        <taxon>Arthropoda</taxon>
        <taxon>Hexapoda</taxon>
        <taxon>Insecta</taxon>
        <taxon>Pterygota</taxon>
        <taxon>Neoptera</taxon>
        <taxon>Endopterygota</taxon>
        <taxon>Diptera</taxon>
        <taxon>Brachycera</taxon>
        <taxon>Muscomorpha</taxon>
        <taxon>Tephritoidea</taxon>
        <taxon>Tephritidae</taxon>
        <taxon>Ceratitis</taxon>
        <taxon>Ceratitis</taxon>
    </lineage>
</organism>
<sequence length="136" mass="15707">TQSTTAAATAQRCQQFVPDRRHTLYILYILTAQYSLECDWLECCSAIEFVVFGLLWFELTSCVCRDCAHCRQVCSTDRRSVAGLTDMSVARRLTSRLTCILASVVVLPTRFTNFRKVLEQWKNWIFEKCMSRISAF</sequence>
<dbReference type="Proteomes" id="UP000606786">
    <property type="component" value="Unassembled WGS sequence"/>
</dbReference>
<name>A0A811UYF7_CERCA</name>
<dbReference type="AlphaFoldDB" id="A0A811UYF7"/>
<evidence type="ECO:0000313" key="1">
    <source>
        <dbReference type="EMBL" id="CAD7004292.1"/>
    </source>
</evidence>
<comment type="caution">
    <text evidence="1">The sequence shown here is derived from an EMBL/GenBank/DDBJ whole genome shotgun (WGS) entry which is preliminary data.</text>
</comment>
<feature type="non-terminal residue" evidence="1">
    <location>
        <position position="136"/>
    </location>
</feature>
<keyword evidence="2" id="KW-1185">Reference proteome</keyword>
<feature type="non-terminal residue" evidence="1">
    <location>
        <position position="1"/>
    </location>
</feature>